<protein>
    <submittedName>
        <fullName evidence="1">Uncharacterized protein</fullName>
    </submittedName>
</protein>
<name>A0ABQ2JEW1_9DEIO</name>
<gene>
    <name evidence="1" type="ORF">GCM10010842_34980</name>
</gene>
<evidence type="ECO:0000313" key="2">
    <source>
        <dbReference type="Proteomes" id="UP000645517"/>
    </source>
</evidence>
<dbReference type="EMBL" id="BMOR01000026">
    <property type="protein sequence ID" value="GGN45449.1"/>
    <property type="molecule type" value="Genomic_DNA"/>
</dbReference>
<accession>A0ABQ2JEW1</accession>
<evidence type="ECO:0000313" key="1">
    <source>
        <dbReference type="EMBL" id="GGN45449.1"/>
    </source>
</evidence>
<dbReference type="Proteomes" id="UP000645517">
    <property type="component" value="Unassembled WGS sequence"/>
</dbReference>
<organism evidence="1 2">
    <name type="scientific">Deinococcus daejeonensis</name>
    <dbReference type="NCBI Taxonomy" id="1007098"/>
    <lineage>
        <taxon>Bacteria</taxon>
        <taxon>Thermotogati</taxon>
        <taxon>Deinococcota</taxon>
        <taxon>Deinococci</taxon>
        <taxon>Deinococcales</taxon>
        <taxon>Deinococcaceae</taxon>
        <taxon>Deinococcus</taxon>
    </lineage>
</organism>
<comment type="caution">
    <text evidence="1">The sequence shown here is derived from an EMBL/GenBank/DDBJ whole genome shotgun (WGS) entry which is preliminary data.</text>
</comment>
<proteinExistence type="predicted"/>
<reference evidence="2" key="1">
    <citation type="journal article" date="2019" name="Int. J. Syst. Evol. Microbiol.">
        <title>The Global Catalogue of Microorganisms (GCM) 10K type strain sequencing project: providing services to taxonomists for standard genome sequencing and annotation.</title>
        <authorList>
            <consortium name="The Broad Institute Genomics Platform"/>
            <consortium name="The Broad Institute Genome Sequencing Center for Infectious Disease"/>
            <person name="Wu L."/>
            <person name="Ma J."/>
        </authorList>
    </citation>
    <scope>NUCLEOTIDE SEQUENCE [LARGE SCALE GENOMIC DNA]</scope>
    <source>
        <strain evidence="2">JCM 16918</strain>
    </source>
</reference>
<keyword evidence="2" id="KW-1185">Reference proteome</keyword>
<sequence length="218" mass="23637">MAVKVRDSGMQGQEFLRSLSSFESQMTSLLPALTARPEAALDAARLLPCGSMRLLDHVVAPGRGHDLDVLHGVEHGKCPNGGAIAPERVSVNGLRYVVFPEQADEKGPGRSGVAMFLKQDVQHSSIVIHRPPKPMRLSTDLNVDLVQIPSGTPTGFPMAQLLSEDGGELDVPLPQRFVTDLDAALVEQFLNVPLAEWEAVVQPQSVADHAQGKTKRWR</sequence>